<gene>
    <name evidence="9" type="ORF">ATNIH1004_010051</name>
</gene>
<dbReference type="GO" id="GO:0000139">
    <property type="term" value="C:Golgi membrane"/>
    <property type="evidence" value="ECO:0007669"/>
    <property type="project" value="UniProtKB-SubCell"/>
</dbReference>
<sequence>MASEGPDPQNLRSWQDAFQYPIPTVRRVEQELRRDIASNKEKLRALVGTRYRELVGTAETIVSMNQEIHDVDSTLADIGQRCNPRLIEKKFAHFHHIRGNISSKDAAKRALGAQLALLQRCATSISQLLRRHGSLLLVAKLMVISRLLHKTISQQRAVPPFLENLRTQIASLRGTLLRRIEKRLALAISTADDIIEALAAYCLSTSSSSDAAIRHFHQVRLDYIGNQSASDDTSGKQILNALRLYIRTLQSSKVLFSRRLSDVLGKLKARPILTDPDIRGLDDLGLDVLGRWVATDVSNFTPWIKLSEFTKPEAEKLIKQWSKHAFGKFVDECQKSLTSWQDFSSLLVLREKTLEMWLCSWSSTLTHSSLQVLEGLRTLFTEQLKQILSDQARSLDVFSLDIATLLSSWDDREHVMPRSLWDHELMSLDYSHGASIFKATIADRLLGRDEEVSGVLEKYQGWLSLVERSRQSVDELRRVHWTDVLEGEDADSEIDTAATLNEDDTQILWEALQSAVRAAFDTLDSSFNSIFKGFGASSQSGKAAFLLKLIRLVRRDLPTEFVDSGFALAKDIVPQLQEMLATEVVMHTQPLRLITGSSPKIPRVPGRTLWEGDPECPVQPSPSTFKYLHRLVESMDRQGPGIWDVSTINVLKHNAQKKLSGSIASALEALNSSRITDGATASAPPEGEKPDGSKSDSKEPGSTGEVEEHNIHDWKLQLYFDMGYLGNALAVKGLEHGEFTDICCKLREELASDANLVKSIDQGAVEYWKRTQLLLGLLAVGAEQ</sequence>
<evidence type="ECO:0000256" key="8">
    <source>
        <dbReference type="SAM" id="MobiDB-lite"/>
    </source>
</evidence>
<organism evidence="9 10">
    <name type="scientific">Aspergillus tanneri</name>
    <dbReference type="NCBI Taxonomy" id="1220188"/>
    <lineage>
        <taxon>Eukaryota</taxon>
        <taxon>Fungi</taxon>
        <taxon>Dikarya</taxon>
        <taxon>Ascomycota</taxon>
        <taxon>Pezizomycotina</taxon>
        <taxon>Eurotiomycetes</taxon>
        <taxon>Eurotiomycetidae</taxon>
        <taxon>Eurotiales</taxon>
        <taxon>Aspergillaceae</taxon>
        <taxon>Aspergillus</taxon>
        <taxon>Aspergillus subgen. Circumdati</taxon>
    </lineage>
</organism>
<dbReference type="GeneID" id="54332753"/>
<comment type="caution">
    <text evidence="9">The sequence shown here is derived from an EMBL/GenBank/DDBJ whole genome shotgun (WGS) entry which is preliminary data.</text>
</comment>
<evidence type="ECO:0000313" key="9">
    <source>
        <dbReference type="EMBL" id="KAA8643284.1"/>
    </source>
</evidence>
<dbReference type="Pfam" id="PF08700">
    <property type="entry name" value="VPS51_Exo84_N"/>
    <property type="match status" value="1"/>
</dbReference>
<evidence type="ECO:0000256" key="3">
    <source>
        <dbReference type="ARBA" id="ARBA00020978"/>
    </source>
</evidence>
<dbReference type="GO" id="GO:0006891">
    <property type="term" value="P:intra-Golgi vesicle-mediated transport"/>
    <property type="evidence" value="ECO:0007669"/>
    <property type="project" value="InterPro"/>
</dbReference>
<feature type="region of interest" description="Disordered" evidence="8">
    <location>
        <begin position="675"/>
        <end position="708"/>
    </location>
</feature>
<evidence type="ECO:0000256" key="7">
    <source>
        <dbReference type="ARBA" id="ARBA00023136"/>
    </source>
</evidence>
<evidence type="ECO:0000313" key="10">
    <source>
        <dbReference type="Proteomes" id="UP000324241"/>
    </source>
</evidence>
<dbReference type="InterPro" id="IPR033370">
    <property type="entry name" value="COG1"/>
</dbReference>
<protein>
    <recommendedName>
        <fullName evidence="3">Conserved oligomeric Golgi complex subunit 1</fullName>
    </recommendedName>
</protein>
<accession>A0A5M9MDC5</accession>
<comment type="similarity">
    <text evidence="2">Belongs to the COG1 family.</text>
</comment>
<feature type="compositionally biased region" description="Basic and acidic residues" evidence="8">
    <location>
        <begin position="686"/>
        <end position="699"/>
    </location>
</feature>
<dbReference type="GO" id="GO:0017119">
    <property type="term" value="C:Golgi transport complex"/>
    <property type="evidence" value="ECO:0007669"/>
    <property type="project" value="InterPro"/>
</dbReference>
<dbReference type="VEuPathDB" id="FungiDB:EYZ11_002334"/>
<dbReference type="RefSeq" id="XP_033422646.1">
    <property type="nucleotide sequence ID" value="XM_033574628.1"/>
</dbReference>
<proteinExistence type="inferred from homology"/>
<evidence type="ECO:0000256" key="4">
    <source>
        <dbReference type="ARBA" id="ARBA00022448"/>
    </source>
</evidence>
<name>A0A5M9MDC5_9EURO</name>
<keyword evidence="5" id="KW-0653">Protein transport</keyword>
<dbReference type="PANTHER" id="PTHR31658">
    <property type="entry name" value="CONSERVED OLIGOMERIC GOLGI COMPLEX SUBUNIT 1"/>
    <property type="match status" value="1"/>
</dbReference>
<keyword evidence="7" id="KW-0472">Membrane</keyword>
<evidence type="ECO:0000256" key="5">
    <source>
        <dbReference type="ARBA" id="ARBA00022927"/>
    </source>
</evidence>
<comment type="subcellular location">
    <subcellularLocation>
        <location evidence="1">Golgi apparatus membrane</location>
        <topology evidence="1">Peripheral membrane protein</topology>
    </subcellularLocation>
</comment>
<evidence type="ECO:0000256" key="6">
    <source>
        <dbReference type="ARBA" id="ARBA00023034"/>
    </source>
</evidence>
<dbReference type="GO" id="GO:0015031">
    <property type="term" value="P:protein transport"/>
    <property type="evidence" value="ECO:0007669"/>
    <property type="project" value="UniProtKB-KW"/>
</dbReference>
<keyword evidence="4" id="KW-0813">Transport</keyword>
<reference evidence="9 10" key="1">
    <citation type="submission" date="2019-08" db="EMBL/GenBank/DDBJ databases">
        <title>The genome sequence of a newly discovered highly antifungal drug resistant Aspergillus species, Aspergillus tanneri NIH 1004.</title>
        <authorList>
            <person name="Mounaud S."/>
            <person name="Singh I."/>
            <person name="Joardar V."/>
            <person name="Pakala S."/>
            <person name="Pakala S."/>
            <person name="Venepally P."/>
            <person name="Chung J.K."/>
            <person name="Losada L."/>
            <person name="Nierman W.C."/>
        </authorList>
    </citation>
    <scope>NUCLEOTIDE SEQUENCE [LARGE SCALE GENOMIC DNA]</scope>
    <source>
        <strain evidence="9 10">NIH1004</strain>
    </source>
</reference>
<dbReference type="AlphaFoldDB" id="A0A5M9MDC5"/>
<dbReference type="Proteomes" id="UP000324241">
    <property type="component" value="Unassembled WGS sequence"/>
</dbReference>
<keyword evidence="6" id="KW-0333">Golgi apparatus</keyword>
<evidence type="ECO:0000256" key="1">
    <source>
        <dbReference type="ARBA" id="ARBA00004395"/>
    </source>
</evidence>
<dbReference type="EMBL" id="QUQM01000005">
    <property type="protein sequence ID" value="KAA8643284.1"/>
    <property type="molecule type" value="Genomic_DNA"/>
</dbReference>
<dbReference type="PANTHER" id="PTHR31658:SF0">
    <property type="entry name" value="CONSERVED OLIGOMERIC GOLGI COMPLEX SUBUNIT 1"/>
    <property type="match status" value="1"/>
</dbReference>
<evidence type="ECO:0000256" key="2">
    <source>
        <dbReference type="ARBA" id="ARBA00006653"/>
    </source>
</evidence>
<dbReference type="OrthoDB" id="46189at2759"/>